<sequence>MTTQPYRIRPGSLSDVPAAADIFIAAMTHDRLFEILYPNRDERPEVLAAQVHRLFYSRWWNPNFDLHVILPSERGAAAPVGLTWWKRPNSQLSFYERWVSPYAWIAPVVQAILSLRDWLFPIPHLDQHASNTFTRVIHDIEPRLLTTPRRKDAWYLSTLAVRPELQGKGLGTMLLCHGLQRADRCGAAAWLVGLKAVEGYYERHGFVEVARANVGEMKDWEGGAVIDRLLPEECQ</sequence>
<dbReference type="SUPFAM" id="SSF55729">
    <property type="entry name" value="Acyl-CoA N-acyltransferases (Nat)"/>
    <property type="match status" value="1"/>
</dbReference>
<dbReference type="GO" id="GO:0016747">
    <property type="term" value="F:acyltransferase activity, transferring groups other than amino-acyl groups"/>
    <property type="evidence" value="ECO:0007669"/>
    <property type="project" value="InterPro"/>
</dbReference>
<dbReference type="PANTHER" id="PTHR42791:SF2">
    <property type="entry name" value="N-ACETYLTRANSFERASE DOMAIN-CONTAINING PROTEIN"/>
    <property type="match status" value="1"/>
</dbReference>
<name>A0A086STA7_HAPC1</name>
<reference evidence="3" key="1">
    <citation type="journal article" date="2014" name="Genome Announc.">
        <title>Genome sequence and annotation of Acremonium chrysogenum, producer of the beta-lactam antibiotic cephalosporin C.</title>
        <authorList>
            <person name="Terfehr D."/>
            <person name="Dahlmann T.A."/>
            <person name="Specht T."/>
            <person name="Zadra I."/>
            <person name="Kuernsteiner H."/>
            <person name="Kueck U."/>
        </authorList>
    </citation>
    <scope>NUCLEOTIDE SEQUENCE [LARGE SCALE GENOMIC DNA]</scope>
    <source>
        <strain evidence="3">ATCC 11550 / CBS 779.69 / DSM 880 / IAM 14645 / JCM 23072 / IMI 49137</strain>
    </source>
</reference>
<keyword evidence="2" id="KW-0808">Transferase</keyword>
<dbReference type="InterPro" id="IPR052523">
    <property type="entry name" value="Trichothecene_AcTrans"/>
</dbReference>
<gene>
    <name evidence="2" type="ORF">ACRE_089980</name>
</gene>
<evidence type="ECO:0000313" key="2">
    <source>
        <dbReference type="EMBL" id="KFH40339.1"/>
    </source>
</evidence>
<comment type="caution">
    <text evidence="2">The sequence shown here is derived from an EMBL/GenBank/DDBJ whole genome shotgun (WGS) entry which is preliminary data.</text>
</comment>
<dbReference type="CDD" id="cd04301">
    <property type="entry name" value="NAT_SF"/>
    <property type="match status" value="1"/>
</dbReference>
<dbReference type="Gene3D" id="3.40.630.30">
    <property type="match status" value="1"/>
</dbReference>
<dbReference type="InterPro" id="IPR000182">
    <property type="entry name" value="GNAT_dom"/>
</dbReference>
<accession>A0A086STA7</accession>
<dbReference type="OrthoDB" id="410198at2759"/>
<dbReference type="InterPro" id="IPR016181">
    <property type="entry name" value="Acyl_CoA_acyltransferase"/>
</dbReference>
<keyword evidence="3" id="KW-1185">Reference proteome</keyword>
<proteinExistence type="predicted"/>
<dbReference type="STRING" id="857340.A0A086STA7"/>
<feature type="domain" description="N-acetyltransferase" evidence="1">
    <location>
        <begin position="97"/>
        <end position="232"/>
    </location>
</feature>
<dbReference type="Pfam" id="PF00583">
    <property type="entry name" value="Acetyltransf_1"/>
    <property type="match status" value="1"/>
</dbReference>
<dbReference type="Proteomes" id="UP000029964">
    <property type="component" value="Unassembled WGS sequence"/>
</dbReference>
<dbReference type="PROSITE" id="PS51186">
    <property type="entry name" value="GNAT"/>
    <property type="match status" value="1"/>
</dbReference>
<dbReference type="HOGENOM" id="CLU_060131_3_0_1"/>
<evidence type="ECO:0000259" key="1">
    <source>
        <dbReference type="PROSITE" id="PS51186"/>
    </source>
</evidence>
<evidence type="ECO:0000313" key="3">
    <source>
        <dbReference type="Proteomes" id="UP000029964"/>
    </source>
</evidence>
<dbReference type="PANTHER" id="PTHR42791">
    <property type="entry name" value="GNAT FAMILY ACETYLTRANSFERASE"/>
    <property type="match status" value="1"/>
</dbReference>
<dbReference type="EMBL" id="JPKY01000228">
    <property type="protein sequence ID" value="KFH40339.1"/>
    <property type="molecule type" value="Genomic_DNA"/>
</dbReference>
<organism evidence="2 3">
    <name type="scientific">Hapsidospora chrysogenum (strain ATCC 11550 / CBS 779.69 / DSM 880 / IAM 14645 / JCM 23072 / IMI 49137)</name>
    <name type="common">Acremonium chrysogenum</name>
    <dbReference type="NCBI Taxonomy" id="857340"/>
    <lineage>
        <taxon>Eukaryota</taxon>
        <taxon>Fungi</taxon>
        <taxon>Dikarya</taxon>
        <taxon>Ascomycota</taxon>
        <taxon>Pezizomycotina</taxon>
        <taxon>Sordariomycetes</taxon>
        <taxon>Hypocreomycetidae</taxon>
        <taxon>Hypocreales</taxon>
        <taxon>Bionectriaceae</taxon>
        <taxon>Hapsidospora</taxon>
    </lineage>
</organism>
<dbReference type="AlphaFoldDB" id="A0A086STA7"/>
<protein>
    <submittedName>
        <fullName evidence="2">Puromycin N-acetyltransferase-like protein</fullName>
    </submittedName>
</protein>